<gene>
    <name evidence="2" type="ORF">COV62_01095</name>
</gene>
<reference evidence="2 3" key="1">
    <citation type="submission" date="2017-09" db="EMBL/GenBank/DDBJ databases">
        <title>Depth-based differentiation of microbial function through sediment-hosted aquifers and enrichment of novel symbionts in the deep terrestrial subsurface.</title>
        <authorList>
            <person name="Probst A.J."/>
            <person name="Ladd B."/>
            <person name="Jarett J.K."/>
            <person name="Geller-Mcgrath D.E."/>
            <person name="Sieber C.M."/>
            <person name="Emerson J.B."/>
            <person name="Anantharaman K."/>
            <person name="Thomas B.C."/>
            <person name="Malmstrom R."/>
            <person name="Stieglmeier M."/>
            <person name="Klingl A."/>
            <person name="Woyke T."/>
            <person name="Ryan C.M."/>
            <person name="Banfield J.F."/>
        </authorList>
    </citation>
    <scope>NUCLEOTIDE SEQUENCE [LARGE SCALE GENOMIC DNA]</scope>
    <source>
        <strain evidence="2">CG11_big_fil_rev_8_21_14_0_20_35_11</strain>
    </source>
</reference>
<comment type="caution">
    <text evidence="2">The sequence shown here is derived from an EMBL/GenBank/DDBJ whole genome shotgun (WGS) entry which is preliminary data.</text>
</comment>
<dbReference type="EMBL" id="PCWK01000025">
    <property type="protein sequence ID" value="PIR02583.1"/>
    <property type="molecule type" value="Genomic_DNA"/>
</dbReference>
<keyword evidence="1" id="KW-0472">Membrane</keyword>
<sequence>MSKKFIFFFIIIILLAIGFWYWHSQSYSKEILKLEILGPEKAALGENIEYIVKFKNNGNLRAEKPELFFEYPENSILESEPKIKKLSSENLGGDIYPGEERTFKFQTRLLGKEAEAKIAKATLIFQPKGLNQRYELSTTFTTILEKILFNFTLDFPSTIEAGKNLTFRINYLSNIPYPLKDLTCQIQYPSDFEFKNSKPQALDQSQWNLPGLNEGEGGRIEVSGILRGESKEQKIFKAKIGIWEEDEFILLKEAVKGVEIVAPSLYIFQQINGNPQYIASSGNLLHYEIFFRNVGEEPLTDLVLISRLEGKGFDFYSLKALRGNFQLGDNSIIWEGKQIPKLQFLDVNEEGKIEFWIGLKTQWEMQSLADKNPEIRNKITISQAREEFSNKVTSVIKGEQQTFFEDKFFDNSGPYPLEPNKKTLFTVAWSVKNYYNDVNNVKMRAILPKEINFLGKIWPKENAGLTFDSLSREILWEAGDLPAGSGVLNEGKSCAFQLAIEPTEETAEKDILILNSAQISGDDQWTKTILNFNTSALKTEVK</sequence>
<evidence type="ECO:0000313" key="3">
    <source>
        <dbReference type="Proteomes" id="UP000231139"/>
    </source>
</evidence>
<dbReference type="Proteomes" id="UP000231139">
    <property type="component" value="Unassembled WGS sequence"/>
</dbReference>
<dbReference type="AlphaFoldDB" id="A0A2H0N108"/>
<name>A0A2H0N108_9BACT</name>
<proteinExistence type="predicted"/>
<keyword evidence="1" id="KW-0812">Transmembrane</keyword>
<evidence type="ECO:0000256" key="1">
    <source>
        <dbReference type="SAM" id="Phobius"/>
    </source>
</evidence>
<accession>A0A2H0N108</accession>
<evidence type="ECO:0008006" key="4">
    <source>
        <dbReference type="Google" id="ProtNLM"/>
    </source>
</evidence>
<keyword evidence="1" id="KW-1133">Transmembrane helix</keyword>
<feature type="transmembrane region" description="Helical" evidence="1">
    <location>
        <begin position="5"/>
        <end position="23"/>
    </location>
</feature>
<organism evidence="2 3">
    <name type="scientific">Candidatus Nealsonbacteria bacterium CG11_big_fil_rev_8_21_14_0_20_35_11</name>
    <dbReference type="NCBI Taxonomy" id="1974713"/>
    <lineage>
        <taxon>Bacteria</taxon>
        <taxon>Candidatus Nealsoniibacteriota</taxon>
    </lineage>
</organism>
<protein>
    <recommendedName>
        <fullName evidence="4">DUF11 domain-containing protein</fullName>
    </recommendedName>
</protein>
<evidence type="ECO:0000313" key="2">
    <source>
        <dbReference type="EMBL" id="PIR02583.1"/>
    </source>
</evidence>